<organism evidence="11 12">
    <name type="scientific">Enterocloster citroniae</name>
    <dbReference type="NCBI Taxonomy" id="358743"/>
    <lineage>
        <taxon>Bacteria</taxon>
        <taxon>Bacillati</taxon>
        <taxon>Bacillota</taxon>
        <taxon>Clostridia</taxon>
        <taxon>Lachnospirales</taxon>
        <taxon>Lachnospiraceae</taxon>
        <taxon>Enterocloster</taxon>
    </lineage>
</organism>
<evidence type="ECO:0000256" key="6">
    <source>
        <dbReference type="ARBA" id="ARBA00022989"/>
    </source>
</evidence>
<evidence type="ECO:0000256" key="2">
    <source>
        <dbReference type="ARBA" id="ARBA00022448"/>
    </source>
</evidence>
<evidence type="ECO:0000256" key="4">
    <source>
        <dbReference type="ARBA" id="ARBA00022519"/>
    </source>
</evidence>
<evidence type="ECO:0000256" key="5">
    <source>
        <dbReference type="ARBA" id="ARBA00022692"/>
    </source>
</evidence>
<dbReference type="EMBL" id="WQPS01000014">
    <property type="protein sequence ID" value="MBT9810866.1"/>
    <property type="molecule type" value="Genomic_DNA"/>
</dbReference>
<accession>A0AA41K5T6</accession>
<dbReference type="PANTHER" id="PTHR35011">
    <property type="entry name" value="2,3-DIKETO-L-GULONATE TRAP TRANSPORTER SMALL PERMEASE PROTEIN YIAM"/>
    <property type="match status" value="1"/>
</dbReference>
<dbReference type="GO" id="GO:0022857">
    <property type="term" value="F:transmembrane transporter activity"/>
    <property type="evidence" value="ECO:0007669"/>
    <property type="project" value="TreeGrafter"/>
</dbReference>
<keyword evidence="2" id="KW-0813">Transport</keyword>
<dbReference type="GO" id="GO:0005886">
    <property type="term" value="C:plasma membrane"/>
    <property type="evidence" value="ECO:0007669"/>
    <property type="project" value="UniProtKB-SubCell"/>
</dbReference>
<evidence type="ECO:0000313" key="11">
    <source>
        <dbReference type="EMBL" id="MBT9810866.1"/>
    </source>
</evidence>
<evidence type="ECO:0000256" key="3">
    <source>
        <dbReference type="ARBA" id="ARBA00022475"/>
    </source>
</evidence>
<evidence type="ECO:0000259" key="10">
    <source>
        <dbReference type="Pfam" id="PF04290"/>
    </source>
</evidence>
<feature type="transmembrane region" description="Helical" evidence="9">
    <location>
        <begin position="96"/>
        <end position="117"/>
    </location>
</feature>
<feature type="domain" description="Tripartite ATP-independent periplasmic transporters DctQ component" evidence="10">
    <location>
        <begin position="35"/>
        <end position="156"/>
    </location>
</feature>
<evidence type="ECO:0000256" key="9">
    <source>
        <dbReference type="SAM" id="Phobius"/>
    </source>
</evidence>
<comment type="similarity">
    <text evidence="8">Belongs to the TRAP transporter small permease family.</text>
</comment>
<evidence type="ECO:0000313" key="12">
    <source>
        <dbReference type="Proteomes" id="UP000708338"/>
    </source>
</evidence>
<dbReference type="GO" id="GO:0015740">
    <property type="term" value="P:C4-dicarboxylate transport"/>
    <property type="evidence" value="ECO:0007669"/>
    <property type="project" value="TreeGrafter"/>
</dbReference>
<dbReference type="PANTHER" id="PTHR35011:SF11">
    <property type="entry name" value="TRAP TRANSPORTER SMALL PERMEASE PROTEIN"/>
    <property type="match status" value="1"/>
</dbReference>
<feature type="transmembrane region" description="Helical" evidence="9">
    <location>
        <begin position="137"/>
        <end position="154"/>
    </location>
</feature>
<proteinExistence type="inferred from homology"/>
<keyword evidence="3" id="KW-1003">Cell membrane</keyword>
<comment type="subcellular location">
    <subcellularLocation>
        <location evidence="1">Cell inner membrane</location>
        <topology evidence="1">Multi-pass membrane protein</topology>
    </subcellularLocation>
</comment>
<dbReference type="InterPro" id="IPR055348">
    <property type="entry name" value="DctQ"/>
</dbReference>
<name>A0AA41K5T6_9FIRM</name>
<reference evidence="11" key="1">
    <citation type="journal article" date="2021" name="Gut Microbes">
        <title>A synthetic consortium of 100 gut commensals modulates the composition and function in a colon model of the microbiome of elderly subjects.</title>
        <authorList>
            <person name="Perez M."/>
            <person name="Ntemiri A."/>
            <person name="Tan H."/>
            <person name="Harris H.M.B."/>
            <person name="Roager H.M."/>
            <person name="Ribiere C."/>
            <person name="O'Toole P.W."/>
        </authorList>
    </citation>
    <scope>NUCLEOTIDE SEQUENCE</scope>
    <source>
        <strain evidence="11">MCC335</strain>
    </source>
</reference>
<evidence type="ECO:0000256" key="8">
    <source>
        <dbReference type="ARBA" id="ARBA00038436"/>
    </source>
</evidence>
<keyword evidence="5 9" id="KW-0812">Transmembrane</keyword>
<comment type="caution">
    <text evidence="11">The sequence shown here is derived from an EMBL/GenBank/DDBJ whole genome shotgun (WGS) entry which is preliminary data.</text>
</comment>
<dbReference type="Pfam" id="PF04290">
    <property type="entry name" value="DctQ"/>
    <property type="match status" value="1"/>
</dbReference>
<dbReference type="Proteomes" id="UP000708338">
    <property type="component" value="Unassembled WGS sequence"/>
</dbReference>
<dbReference type="InterPro" id="IPR007387">
    <property type="entry name" value="TRAP_DctQ"/>
</dbReference>
<dbReference type="PROSITE" id="PS51257">
    <property type="entry name" value="PROKAR_LIPOPROTEIN"/>
    <property type="match status" value="1"/>
</dbReference>
<dbReference type="AlphaFoldDB" id="A0AA41K5T6"/>
<protein>
    <submittedName>
        <fullName evidence="11">TRAP transporter small permease subunit</fullName>
    </submittedName>
</protein>
<feature type="transmembrane region" description="Helical" evidence="9">
    <location>
        <begin position="21"/>
        <end position="45"/>
    </location>
</feature>
<keyword evidence="6 9" id="KW-1133">Transmembrane helix</keyword>
<gene>
    <name evidence="11" type="ORF">GPL26_14625</name>
</gene>
<evidence type="ECO:0000256" key="7">
    <source>
        <dbReference type="ARBA" id="ARBA00023136"/>
    </source>
</evidence>
<keyword evidence="4" id="KW-0997">Cell inner membrane</keyword>
<evidence type="ECO:0000256" key="1">
    <source>
        <dbReference type="ARBA" id="ARBA00004429"/>
    </source>
</evidence>
<keyword evidence="7 9" id="KW-0472">Membrane</keyword>
<feature type="transmembrane region" description="Helical" evidence="9">
    <location>
        <begin position="57"/>
        <end position="75"/>
    </location>
</feature>
<sequence length="166" mass="18299">MKCEEGKIDMVDKICSTVRRGIYMVCCVLLACQVLIVSGVAASRYILKHTPPWGENLALICMVWFCLLSSAVAISEDLHLKVTLIDNFISDRTRTIMDLLDLLLVFIFGVVMVFGSYGLLELTSRNIISGMGLPSSVLYAVIPVSGLAFIIATIDRGRTLLCHLKQ</sequence>